<dbReference type="Pfam" id="PF09468">
    <property type="entry name" value="RNase_H2-Ydr279"/>
    <property type="match status" value="1"/>
</dbReference>
<keyword evidence="10" id="KW-1185">Reference proteome</keyword>
<dbReference type="Gene3D" id="2.20.25.530">
    <property type="match status" value="1"/>
</dbReference>
<feature type="domain" description="Ribonuclease H2 subunit B wHTH" evidence="7">
    <location>
        <begin position="84"/>
        <end position="170"/>
    </location>
</feature>
<feature type="region of interest" description="Disordered" evidence="6">
    <location>
        <begin position="225"/>
        <end position="267"/>
    </location>
</feature>
<dbReference type="GO" id="GO:0005654">
    <property type="term" value="C:nucleoplasm"/>
    <property type="evidence" value="ECO:0007669"/>
    <property type="project" value="TreeGrafter"/>
</dbReference>
<dbReference type="PANTHER" id="PTHR13383">
    <property type="entry name" value="RIBONUCLEASE H2 SUBUNIT B"/>
    <property type="match status" value="1"/>
</dbReference>
<comment type="function">
    <text evidence="4">Non catalytic subunit of RNase H2, an endonuclease that specifically degrades the RNA of RNA:DNA hybrids. Participates in DNA replication, possibly by mediating the removal of lagging-strand Okazaki fragment RNA primers during DNA replication. Mediates the excision of single ribonucleotides from DNA:RNA duplexes.</text>
</comment>
<dbReference type="Pfam" id="PF17745">
    <property type="entry name" value="Ydr279_N"/>
    <property type="match status" value="1"/>
</dbReference>
<evidence type="ECO:0000256" key="4">
    <source>
        <dbReference type="ARBA" id="ARBA00024778"/>
    </source>
</evidence>
<feature type="compositionally biased region" description="Polar residues" evidence="6">
    <location>
        <begin position="228"/>
        <end position="240"/>
    </location>
</feature>
<evidence type="ECO:0000256" key="1">
    <source>
        <dbReference type="ARBA" id="ARBA00004123"/>
    </source>
</evidence>
<dbReference type="AlphaFoldDB" id="A0A7J7P4F3"/>
<reference evidence="9 10" key="1">
    <citation type="journal article" date="2020" name="IScience">
        <title>Genome Sequencing of the Endangered Kingdonia uniflora (Circaeasteraceae, Ranunculales) Reveals Potential Mechanisms of Evolutionary Specialization.</title>
        <authorList>
            <person name="Sun Y."/>
            <person name="Deng T."/>
            <person name="Zhang A."/>
            <person name="Moore M.J."/>
            <person name="Landis J.B."/>
            <person name="Lin N."/>
            <person name="Zhang H."/>
            <person name="Zhang X."/>
            <person name="Huang J."/>
            <person name="Zhang X."/>
            <person name="Sun H."/>
            <person name="Wang H."/>
        </authorList>
    </citation>
    <scope>NUCLEOTIDE SEQUENCE [LARGE SCALE GENOMIC DNA]</scope>
    <source>
        <strain evidence="9">TB1705</strain>
        <tissue evidence="9">Leaf</tissue>
    </source>
</reference>
<evidence type="ECO:0000256" key="6">
    <source>
        <dbReference type="SAM" id="MobiDB-lite"/>
    </source>
</evidence>
<evidence type="ECO:0000256" key="3">
    <source>
        <dbReference type="ARBA" id="ARBA00023242"/>
    </source>
</evidence>
<dbReference type="InterPro" id="IPR041195">
    <property type="entry name" value="Rnh202_N"/>
</dbReference>
<dbReference type="Gene3D" id="1.10.20.120">
    <property type="match status" value="1"/>
</dbReference>
<sequence>MASSPTEDEIRLIIAPISTSTTNEQGLFLSLRHPKSGNPTCYLLNNGYLQELHWFKQSYGSWFLGDYVSEDGSLYVATPVDPVFILLPIFDKARMKKDGDKGKFRQLDEIMFINDYPGYQNILPLAQLCMEIVCEVKEIESVKFFRLDESKVLAWLCHKVQQLKLTLPTLDQNYAAQDEKGILTEVLSLLGEYLNSDPWLKLLCTHLKFDLQETTRKPPVHEFFPSALESTPGSSHSLQAKNGNNKKTSSNGKQVKKMKAETDSRNIKDMFSMALRKRK</sequence>
<evidence type="ECO:0000313" key="10">
    <source>
        <dbReference type="Proteomes" id="UP000541444"/>
    </source>
</evidence>
<dbReference type="GO" id="GO:0006401">
    <property type="term" value="P:RNA catabolic process"/>
    <property type="evidence" value="ECO:0007669"/>
    <property type="project" value="TreeGrafter"/>
</dbReference>
<evidence type="ECO:0000313" key="9">
    <source>
        <dbReference type="EMBL" id="KAF6174301.1"/>
    </source>
</evidence>
<name>A0A7J7P4F3_9MAGN</name>
<protein>
    <recommendedName>
        <fullName evidence="2">Ribonuclease H2 subunit B</fullName>
    </recommendedName>
    <alternativeName>
        <fullName evidence="5">Ribonuclease HI subunit B</fullName>
    </alternativeName>
</protein>
<proteinExistence type="predicted"/>
<organism evidence="9 10">
    <name type="scientific">Kingdonia uniflora</name>
    <dbReference type="NCBI Taxonomy" id="39325"/>
    <lineage>
        <taxon>Eukaryota</taxon>
        <taxon>Viridiplantae</taxon>
        <taxon>Streptophyta</taxon>
        <taxon>Embryophyta</taxon>
        <taxon>Tracheophyta</taxon>
        <taxon>Spermatophyta</taxon>
        <taxon>Magnoliopsida</taxon>
        <taxon>Ranunculales</taxon>
        <taxon>Circaeasteraceae</taxon>
        <taxon>Kingdonia</taxon>
    </lineage>
</organism>
<evidence type="ECO:0000259" key="8">
    <source>
        <dbReference type="Pfam" id="PF17745"/>
    </source>
</evidence>
<evidence type="ECO:0000256" key="2">
    <source>
        <dbReference type="ARBA" id="ARBA00019062"/>
    </source>
</evidence>
<dbReference type="GO" id="GO:0032299">
    <property type="term" value="C:ribonuclease H2 complex"/>
    <property type="evidence" value="ECO:0007669"/>
    <property type="project" value="InterPro"/>
</dbReference>
<evidence type="ECO:0000259" key="7">
    <source>
        <dbReference type="Pfam" id="PF09468"/>
    </source>
</evidence>
<dbReference type="Proteomes" id="UP000541444">
    <property type="component" value="Unassembled WGS sequence"/>
</dbReference>
<keyword evidence="3" id="KW-0539">Nucleus</keyword>
<comment type="subcellular location">
    <subcellularLocation>
        <location evidence="1">Nucleus</location>
    </subcellularLocation>
</comment>
<dbReference type="FunFam" id="2.20.25.530:FF:000002">
    <property type="entry name" value="Ribonuclease H2 subunit B"/>
    <property type="match status" value="1"/>
</dbReference>
<feature type="domain" description="Rnh202 triple barrel" evidence="8">
    <location>
        <begin position="24"/>
        <end position="81"/>
    </location>
</feature>
<feature type="compositionally biased region" description="Basic and acidic residues" evidence="6">
    <location>
        <begin position="258"/>
        <end position="267"/>
    </location>
</feature>
<dbReference type="InterPro" id="IPR019024">
    <property type="entry name" value="RNase_H2_suB_wHTH"/>
</dbReference>
<evidence type="ECO:0000256" key="5">
    <source>
        <dbReference type="ARBA" id="ARBA00033464"/>
    </source>
</evidence>
<dbReference type="CDD" id="cd09270">
    <property type="entry name" value="RNase_H2-B"/>
    <property type="match status" value="1"/>
</dbReference>
<gene>
    <name evidence="9" type="ORF">GIB67_040794</name>
</gene>
<comment type="caution">
    <text evidence="9">The sequence shown here is derived from an EMBL/GenBank/DDBJ whole genome shotgun (WGS) entry which is preliminary data.</text>
</comment>
<dbReference type="OrthoDB" id="29098at2759"/>
<dbReference type="PANTHER" id="PTHR13383:SF11">
    <property type="entry name" value="RIBONUCLEASE H2 SUBUNIT B"/>
    <property type="match status" value="1"/>
</dbReference>
<dbReference type="EMBL" id="JACGCM010000276">
    <property type="protein sequence ID" value="KAF6174301.1"/>
    <property type="molecule type" value="Genomic_DNA"/>
</dbReference>
<dbReference type="InterPro" id="IPR040456">
    <property type="entry name" value="RNase_H2_suB"/>
</dbReference>
<accession>A0A7J7P4F3</accession>
<feature type="compositionally biased region" description="Low complexity" evidence="6">
    <location>
        <begin position="241"/>
        <end position="253"/>
    </location>
</feature>